<protein>
    <submittedName>
        <fullName evidence="1">HCNGP-like protein</fullName>
    </submittedName>
</protein>
<dbReference type="Pfam" id="PF07818">
    <property type="entry name" value="HCNGP"/>
    <property type="match status" value="1"/>
</dbReference>
<dbReference type="Proteomes" id="UP000245207">
    <property type="component" value="Unassembled WGS sequence"/>
</dbReference>
<proteinExistence type="predicted"/>
<dbReference type="OrthoDB" id="1748668at2759"/>
<name>A0A2U1MLP3_ARTAN</name>
<dbReference type="InterPro" id="IPR012479">
    <property type="entry name" value="SAP30BP"/>
</dbReference>
<comment type="caution">
    <text evidence="1">The sequence shown here is derived from an EMBL/GenBank/DDBJ whole genome shotgun (WGS) entry which is preliminary data.</text>
</comment>
<evidence type="ECO:0000313" key="2">
    <source>
        <dbReference type="Proteomes" id="UP000245207"/>
    </source>
</evidence>
<dbReference type="GO" id="GO:0005634">
    <property type="term" value="C:nucleus"/>
    <property type="evidence" value="ECO:0007669"/>
    <property type="project" value="TreeGrafter"/>
</dbReference>
<dbReference type="EMBL" id="PKPP01004935">
    <property type="protein sequence ID" value="PWA62136.1"/>
    <property type="molecule type" value="Genomic_DNA"/>
</dbReference>
<reference evidence="1 2" key="1">
    <citation type="journal article" date="2018" name="Mol. Plant">
        <title>The genome of Artemisia annua provides insight into the evolution of Asteraceae family and artemisinin biosynthesis.</title>
        <authorList>
            <person name="Shen Q."/>
            <person name="Zhang L."/>
            <person name="Liao Z."/>
            <person name="Wang S."/>
            <person name="Yan T."/>
            <person name="Shi P."/>
            <person name="Liu M."/>
            <person name="Fu X."/>
            <person name="Pan Q."/>
            <person name="Wang Y."/>
            <person name="Lv Z."/>
            <person name="Lu X."/>
            <person name="Zhang F."/>
            <person name="Jiang W."/>
            <person name="Ma Y."/>
            <person name="Chen M."/>
            <person name="Hao X."/>
            <person name="Li L."/>
            <person name="Tang Y."/>
            <person name="Lv G."/>
            <person name="Zhou Y."/>
            <person name="Sun X."/>
            <person name="Brodelius P.E."/>
            <person name="Rose J.K.C."/>
            <person name="Tang K."/>
        </authorList>
    </citation>
    <scope>NUCLEOTIDE SEQUENCE [LARGE SCALE GENOMIC DNA]</scope>
    <source>
        <strain evidence="2">cv. Huhao1</strain>
        <tissue evidence="1">Leaf</tissue>
    </source>
</reference>
<gene>
    <name evidence="1" type="ORF">CTI12_AA363790</name>
</gene>
<evidence type="ECO:0000313" key="1">
    <source>
        <dbReference type="EMBL" id="PWA62136.1"/>
    </source>
</evidence>
<accession>A0A2U1MLP3</accession>
<keyword evidence="2" id="KW-1185">Reference proteome</keyword>
<dbReference type="GO" id="GO:0006355">
    <property type="term" value="P:regulation of DNA-templated transcription"/>
    <property type="evidence" value="ECO:0007669"/>
    <property type="project" value="InterPro"/>
</dbReference>
<organism evidence="1 2">
    <name type="scientific">Artemisia annua</name>
    <name type="common">Sweet wormwood</name>
    <dbReference type="NCBI Taxonomy" id="35608"/>
    <lineage>
        <taxon>Eukaryota</taxon>
        <taxon>Viridiplantae</taxon>
        <taxon>Streptophyta</taxon>
        <taxon>Embryophyta</taxon>
        <taxon>Tracheophyta</taxon>
        <taxon>Spermatophyta</taxon>
        <taxon>Magnoliopsida</taxon>
        <taxon>eudicotyledons</taxon>
        <taxon>Gunneridae</taxon>
        <taxon>Pentapetalae</taxon>
        <taxon>asterids</taxon>
        <taxon>campanulids</taxon>
        <taxon>Asterales</taxon>
        <taxon>Asteraceae</taxon>
        <taxon>Asteroideae</taxon>
        <taxon>Anthemideae</taxon>
        <taxon>Artemisiinae</taxon>
        <taxon>Artemisia</taxon>
    </lineage>
</organism>
<sequence length="124" mass="14317">MARMISSFETLDHDHTNCFLLTQTAFSYLFWGNIVEDYRGGEPTTVAHQEAIKRLEQATSKLPTIRQINLMLDNKIGRSFNSEVCYMKEYCNPDLLLHDVIYQGIDQIGSCFTEDVFDPHGYDK</sequence>
<dbReference type="AlphaFoldDB" id="A0A2U1MLP3"/>
<dbReference type="STRING" id="35608.A0A2U1MLP3"/>
<dbReference type="PANTHER" id="PTHR13464">
    <property type="entry name" value="TRANSCRIPTIONAL REGULATOR PROTEIN HCNGP"/>
    <property type="match status" value="1"/>
</dbReference>
<dbReference type="PANTHER" id="PTHR13464:SF0">
    <property type="entry name" value="SAP30-BINDING PROTEIN"/>
    <property type="match status" value="1"/>
</dbReference>